<gene>
    <name evidence="2" type="ORF">DFH07DRAFT_936976</name>
</gene>
<name>A0AAD7NUT9_9AGAR</name>
<feature type="compositionally biased region" description="Basic and acidic residues" evidence="1">
    <location>
        <begin position="876"/>
        <end position="897"/>
    </location>
</feature>
<feature type="compositionally biased region" description="Polar residues" evidence="1">
    <location>
        <begin position="905"/>
        <end position="922"/>
    </location>
</feature>
<proteinExistence type="predicted"/>
<dbReference type="EMBL" id="JARJLG010000013">
    <property type="protein sequence ID" value="KAJ7776033.1"/>
    <property type="molecule type" value="Genomic_DNA"/>
</dbReference>
<comment type="caution">
    <text evidence="2">The sequence shown here is derived from an EMBL/GenBank/DDBJ whole genome shotgun (WGS) entry which is preliminary data.</text>
</comment>
<evidence type="ECO:0000313" key="3">
    <source>
        <dbReference type="Proteomes" id="UP001215280"/>
    </source>
</evidence>
<dbReference type="AlphaFoldDB" id="A0AAD7NUT9"/>
<feature type="region of interest" description="Disordered" evidence="1">
    <location>
        <begin position="876"/>
        <end position="953"/>
    </location>
</feature>
<feature type="compositionally biased region" description="Basic and acidic residues" evidence="1">
    <location>
        <begin position="825"/>
        <end position="835"/>
    </location>
</feature>
<organism evidence="2 3">
    <name type="scientific">Mycena maculata</name>
    <dbReference type="NCBI Taxonomy" id="230809"/>
    <lineage>
        <taxon>Eukaryota</taxon>
        <taxon>Fungi</taxon>
        <taxon>Dikarya</taxon>
        <taxon>Basidiomycota</taxon>
        <taxon>Agaricomycotina</taxon>
        <taxon>Agaricomycetes</taxon>
        <taxon>Agaricomycetidae</taxon>
        <taxon>Agaricales</taxon>
        <taxon>Marasmiineae</taxon>
        <taxon>Mycenaceae</taxon>
        <taxon>Mycena</taxon>
    </lineage>
</organism>
<accession>A0AAD7NUT9</accession>
<evidence type="ECO:0000313" key="2">
    <source>
        <dbReference type="EMBL" id="KAJ7776033.1"/>
    </source>
</evidence>
<dbReference type="Proteomes" id="UP001215280">
    <property type="component" value="Unassembled WGS sequence"/>
</dbReference>
<sequence>MLPAISTLFLHKGESAALNPNWSGENSLDSVNDYTSLLSSSIGFGAGLEEFLVTADPSLALGSISASADSPPVDLPRSDDNSSGSLTVNLTQHEISSSEAQTFIGWEWQKSTTLWLNEGVSSEICHFSDQIKVGSKRTKVSHVERVTGLPSQFPFPSEATAFLIDVTNIPNLDSNATVDALLKDQVLMFTPEADRPAVVQGSTPMSLGSFSAVLTQKHSCRRSKPKCCGAYACESLAPEFTNVERRELDPNSRDRLVEAQLRTREIQDSTRTGQVLSFLKSISDWQCGAVDSTANRVCSGGKAVPKKLAQRRPNKNYVLVCSHRDVIQCPTGHRMLEIPDFIDEDLFLKAVNGEKIVEDEDQGDECCKVSSSRQGKKGRNICPFNHIKEGCPFEAKVVHLPCVAEMFVFIPHEDKHPELARKCIVTYAVAEKYKECVRKFGLGATVAKVEKAPSTKEILGGLTPSLYHLSLVSRDTKTKLINQVKSEPMNQARHENQTVESYISEQRILPDEKRYIYVSECEGRTAIFGIKHGIIKYIHKVRTLDCDTTFKPVVGKTNVYEINGWMPGVNAEVTLGRVWIKEELLALVRRLTNQKLGFVALHRSGTLLGFNADMETAPLLGMADTLIPTIDIPSVTEEVLDALALIKWIVRICYSHIKRGIPDISYLPREDQDRIHNFMYIETSEDVEEFKLWIRTLPDPNGVLLRWWEQKEMHQWLLPTIIQCLSDMDPDDWHVIEATTNSEKPSMRRTMRKLGSEWGLSNHSYSTQPESIFLSASHSLRVFRYNILDTRRAAEIEIMLQSGNLHNPRNEVSHRYANRNRRRVHATEKAKQSRGEEEELLAAKEAVAVAQAHLKQIQAETNVRLILPGVFVPLDRGRISRPNPDDRGATRDPHRESSTAAVHANASSSDENITVSTLTASEHATRSNRKRSGSTSLESDAPPKRLRLGPLKGWGAERDGVNISAVEYAQKHWSEFQDEYPEMLPSILPDDV</sequence>
<keyword evidence="3" id="KW-1185">Reference proteome</keyword>
<evidence type="ECO:0000256" key="1">
    <source>
        <dbReference type="SAM" id="MobiDB-lite"/>
    </source>
</evidence>
<reference evidence="2" key="1">
    <citation type="submission" date="2023-03" db="EMBL/GenBank/DDBJ databases">
        <title>Massive genome expansion in bonnet fungi (Mycena s.s.) driven by repeated elements and novel gene families across ecological guilds.</title>
        <authorList>
            <consortium name="Lawrence Berkeley National Laboratory"/>
            <person name="Harder C.B."/>
            <person name="Miyauchi S."/>
            <person name="Viragh M."/>
            <person name="Kuo A."/>
            <person name="Thoen E."/>
            <person name="Andreopoulos B."/>
            <person name="Lu D."/>
            <person name="Skrede I."/>
            <person name="Drula E."/>
            <person name="Henrissat B."/>
            <person name="Morin E."/>
            <person name="Kohler A."/>
            <person name="Barry K."/>
            <person name="LaButti K."/>
            <person name="Morin E."/>
            <person name="Salamov A."/>
            <person name="Lipzen A."/>
            <person name="Mereny Z."/>
            <person name="Hegedus B."/>
            <person name="Baldrian P."/>
            <person name="Stursova M."/>
            <person name="Weitz H."/>
            <person name="Taylor A."/>
            <person name="Grigoriev I.V."/>
            <person name="Nagy L.G."/>
            <person name="Martin F."/>
            <person name="Kauserud H."/>
        </authorList>
    </citation>
    <scope>NUCLEOTIDE SEQUENCE</scope>
    <source>
        <strain evidence="2">CBHHK188m</strain>
    </source>
</reference>
<feature type="region of interest" description="Disordered" evidence="1">
    <location>
        <begin position="814"/>
        <end position="837"/>
    </location>
</feature>
<protein>
    <submittedName>
        <fullName evidence="2">Uncharacterized protein</fullName>
    </submittedName>
</protein>